<dbReference type="SUPFAM" id="SSF48403">
    <property type="entry name" value="Ankyrin repeat"/>
    <property type="match status" value="1"/>
</dbReference>
<dbReference type="AlphaFoldDB" id="A0A1X7SVV1"/>
<dbReference type="Pfam" id="PF00023">
    <property type="entry name" value="Ank"/>
    <property type="match status" value="1"/>
</dbReference>
<dbReference type="PROSITE" id="PS50297">
    <property type="entry name" value="ANK_REP_REGION"/>
    <property type="match status" value="1"/>
</dbReference>
<dbReference type="PROSITE" id="PS50088">
    <property type="entry name" value="ANK_REPEAT"/>
    <property type="match status" value="1"/>
</dbReference>
<accession>A0A1X7SVV1</accession>
<evidence type="ECO:0000313" key="4">
    <source>
        <dbReference type="EnsemblMetazoa" id="Aqu2.1.06233_001"/>
    </source>
</evidence>
<dbReference type="PANTHER" id="PTHR24171">
    <property type="entry name" value="ANKYRIN REPEAT DOMAIN-CONTAINING PROTEIN 39-RELATED"/>
    <property type="match status" value="1"/>
</dbReference>
<evidence type="ECO:0000256" key="2">
    <source>
        <dbReference type="ARBA" id="ARBA00023043"/>
    </source>
</evidence>
<proteinExistence type="predicted"/>
<reference evidence="4" key="1">
    <citation type="submission" date="2017-05" db="UniProtKB">
        <authorList>
            <consortium name="EnsemblMetazoa"/>
        </authorList>
    </citation>
    <scope>IDENTIFICATION</scope>
</reference>
<dbReference type="OrthoDB" id="194358at2759"/>
<dbReference type="InterPro" id="IPR036770">
    <property type="entry name" value="Ankyrin_rpt-contain_sf"/>
</dbReference>
<name>A0A1X7SVV1_AMPQE</name>
<dbReference type="PANTHER" id="PTHR24171:SF10">
    <property type="entry name" value="ANKYRIN REPEAT DOMAIN-CONTAINING PROTEIN 29-LIKE"/>
    <property type="match status" value="1"/>
</dbReference>
<evidence type="ECO:0000256" key="1">
    <source>
        <dbReference type="ARBA" id="ARBA00022737"/>
    </source>
</evidence>
<protein>
    <submittedName>
        <fullName evidence="4">Uncharacterized protein</fullName>
    </submittedName>
</protein>
<feature type="repeat" description="ANK" evidence="3">
    <location>
        <begin position="1"/>
        <end position="33"/>
    </location>
</feature>
<keyword evidence="2 3" id="KW-0040">ANK repeat</keyword>
<dbReference type="InterPro" id="IPR002110">
    <property type="entry name" value="Ankyrin_rpt"/>
</dbReference>
<sequence length="55" mass="5699">DGWTPLICAATRGHTQVLTMLLEKGADITATDNDGITALDYASGDAATILRVHSG</sequence>
<dbReference type="Gene3D" id="1.25.40.20">
    <property type="entry name" value="Ankyrin repeat-containing domain"/>
    <property type="match status" value="1"/>
</dbReference>
<dbReference type="EnsemblMetazoa" id="Aqu2.1.06233_001">
    <property type="protein sequence ID" value="Aqu2.1.06233_001"/>
    <property type="gene ID" value="Aqu2.1.06233"/>
</dbReference>
<dbReference type="SMART" id="SM00248">
    <property type="entry name" value="ANK"/>
    <property type="match status" value="1"/>
</dbReference>
<keyword evidence="1" id="KW-0677">Repeat</keyword>
<evidence type="ECO:0000256" key="3">
    <source>
        <dbReference type="PROSITE-ProRule" id="PRU00023"/>
    </source>
</evidence>
<dbReference type="InParanoid" id="A0A1X7SVV1"/>
<organism evidence="4">
    <name type="scientific">Amphimedon queenslandica</name>
    <name type="common">Sponge</name>
    <dbReference type="NCBI Taxonomy" id="400682"/>
    <lineage>
        <taxon>Eukaryota</taxon>
        <taxon>Metazoa</taxon>
        <taxon>Porifera</taxon>
        <taxon>Demospongiae</taxon>
        <taxon>Heteroscleromorpha</taxon>
        <taxon>Haplosclerida</taxon>
        <taxon>Niphatidae</taxon>
        <taxon>Amphimedon</taxon>
    </lineage>
</organism>